<feature type="compositionally biased region" description="Basic and acidic residues" evidence="1">
    <location>
        <begin position="136"/>
        <end position="155"/>
    </location>
</feature>
<proteinExistence type="predicted"/>
<dbReference type="EMBL" id="CAAALY010244939">
    <property type="protein sequence ID" value="VEL32958.1"/>
    <property type="molecule type" value="Genomic_DNA"/>
</dbReference>
<organism evidence="2 3">
    <name type="scientific">Protopolystoma xenopodis</name>
    <dbReference type="NCBI Taxonomy" id="117903"/>
    <lineage>
        <taxon>Eukaryota</taxon>
        <taxon>Metazoa</taxon>
        <taxon>Spiralia</taxon>
        <taxon>Lophotrochozoa</taxon>
        <taxon>Platyhelminthes</taxon>
        <taxon>Monogenea</taxon>
        <taxon>Polyopisthocotylea</taxon>
        <taxon>Polystomatidea</taxon>
        <taxon>Polystomatidae</taxon>
        <taxon>Protopolystoma</taxon>
    </lineage>
</organism>
<feature type="compositionally biased region" description="Basic and acidic residues" evidence="1">
    <location>
        <begin position="77"/>
        <end position="89"/>
    </location>
</feature>
<feature type="compositionally biased region" description="Basic and acidic residues" evidence="1">
    <location>
        <begin position="97"/>
        <end position="111"/>
    </location>
</feature>
<dbReference type="Proteomes" id="UP000784294">
    <property type="component" value="Unassembled WGS sequence"/>
</dbReference>
<feature type="compositionally biased region" description="Basic residues" evidence="1">
    <location>
        <begin position="161"/>
        <end position="173"/>
    </location>
</feature>
<feature type="compositionally biased region" description="Basic and acidic residues" evidence="1">
    <location>
        <begin position="49"/>
        <end position="68"/>
    </location>
</feature>
<keyword evidence="3" id="KW-1185">Reference proteome</keyword>
<feature type="region of interest" description="Disordered" evidence="1">
    <location>
        <begin position="15"/>
        <end position="220"/>
    </location>
</feature>
<feature type="compositionally biased region" description="Basic residues" evidence="1">
    <location>
        <begin position="16"/>
        <end position="35"/>
    </location>
</feature>
<comment type="caution">
    <text evidence="2">The sequence shown here is derived from an EMBL/GenBank/DDBJ whole genome shotgun (WGS) entry which is preliminary data.</text>
</comment>
<feature type="compositionally biased region" description="Basic and acidic residues" evidence="1">
    <location>
        <begin position="210"/>
        <end position="220"/>
    </location>
</feature>
<reference evidence="2" key="1">
    <citation type="submission" date="2018-11" db="EMBL/GenBank/DDBJ databases">
        <authorList>
            <consortium name="Pathogen Informatics"/>
        </authorList>
    </citation>
    <scope>NUCLEOTIDE SEQUENCE</scope>
</reference>
<evidence type="ECO:0000256" key="1">
    <source>
        <dbReference type="SAM" id="MobiDB-lite"/>
    </source>
</evidence>
<dbReference type="AlphaFoldDB" id="A0A3S5BP83"/>
<sequence>MHLISFGYDRDVFNRRGPRVRLSRSRSRSPGRHRNRALDSGDGCFGADRPIEGRWRHDKFEELEHSAGDEEENSGDEESRTRALNDLDRSSQSTRPRKLEEHNSSTSERKPRGARTGSMARGDFSRDHNQSLVLDPDDKSTIRDNQRSLGIHEECPYSTRDKRRRPSRGRRSPSKSTSPNAQTTDTGRKTIRQKAVERLADEGTLMQMAKHSESELAHNV</sequence>
<evidence type="ECO:0000313" key="3">
    <source>
        <dbReference type="Proteomes" id="UP000784294"/>
    </source>
</evidence>
<protein>
    <recommendedName>
        <fullName evidence="4">Btz domain-containing protein</fullName>
    </recommendedName>
</protein>
<accession>A0A3S5BP83</accession>
<evidence type="ECO:0008006" key="4">
    <source>
        <dbReference type="Google" id="ProtNLM"/>
    </source>
</evidence>
<name>A0A3S5BP83_9PLAT</name>
<gene>
    <name evidence="2" type="ORF">PXEA_LOCUS26398</name>
</gene>
<evidence type="ECO:0000313" key="2">
    <source>
        <dbReference type="EMBL" id="VEL32958.1"/>
    </source>
</evidence>